<feature type="transmembrane region" description="Helical" evidence="1">
    <location>
        <begin position="113"/>
        <end position="131"/>
    </location>
</feature>
<evidence type="ECO:0000313" key="2">
    <source>
        <dbReference type="EMBL" id="XBQ21648.1"/>
    </source>
</evidence>
<name>A0AAU7MTJ8_9FLAO</name>
<protein>
    <recommendedName>
        <fullName evidence="3">DoxX family protein</fullName>
    </recommendedName>
</protein>
<feature type="transmembrane region" description="Helical" evidence="1">
    <location>
        <begin position="12"/>
        <end position="31"/>
    </location>
</feature>
<proteinExistence type="predicted"/>
<organism evidence="2">
    <name type="scientific">Flagellimonas sp. MMG031</name>
    <dbReference type="NCBI Taxonomy" id="3158549"/>
    <lineage>
        <taxon>Bacteria</taxon>
        <taxon>Pseudomonadati</taxon>
        <taxon>Bacteroidota</taxon>
        <taxon>Flavobacteriia</taxon>
        <taxon>Flavobacteriales</taxon>
        <taxon>Flavobacteriaceae</taxon>
        <taxon>Flagellimonas</taxon>
    </lineage>
</organism>
<keyword evidence="1" id="KW-0472">Membrane</keyword>
<gene>
    <name evidence="2" type="ORF">ABNE31_08525</name>
</gene>
<dbReference type="AlphaFoldDB" id="A0AAU7MTJ8"/>
<dbReference type="KEGG" id="fld:ABNE31_08525"/>
<dbReference type="RefSeq" id="WP_293290501.1">
    <property type="nucleotide sequence ID" value="NZ_CP157804.1"/>
</dbReference>
<keyword evidence="1" id="KW-0812">Transmembrane</keyword>
<keyword evidence="1" id="KW-1133">Transmembrane helix</keyword>
<evidence type="ECO:0000256" key="1">
    <source>
        <dbReference type="SAM" id="Phobius"/>
    </source>
</evidence>
<feature type="transmembrane region" description="Helical" evidence="1">
    <location>
        <begin position="152"/>
        <end position="172"/>
    </location>
</feature>
<reference evidence="2" key="1">
    <citation type="submission" date="2024-05" db="EMBL/GenBank/DDBJ databases">
        <title>Draft Genome Sequences of Flagellimonas sp. MMG031 and Marinobacter sp. MMG032 Isolated from the dinoflagellate Symbiodinium pilosum.</title>
        <authorList>
            <person name="Shikuma N.J."/>
            <person name="Farrell M.V."/>
        </authorList>
    </citation>
    <scope>NUCLEOTIDE SEQUENCE</scope>
    <source>
        <strain evidence="2">MMG031</strain>
    </source>
</reference>
<feature type="transmembrane region" description="Helical" evidence="1">
    <location>
        <begin position="63"/>
        <end position="80"/>
    </location>
</feature>
<dbReference type="EMBL" id="CP157804">
    <property type="protein sequence ID" value="XBQ21648.1"/>
    <property type="molecule type" value="Genomic_DNA"/>
</dbReference>
<sequence>MNGLKEKIVPQILIIYIRYLLGGAFVFASLIKIKGLRFTSESGALEPIGSAWHFFETMYQSGLYWKFIGMAQLIAGFLLMTQRFSKLGALINLPIILNVFIITLSYYFAYTPVITGSMLFANLLLIIWEWNEIKILCNLPPKLDKIVRLEKDVLWQILGLFLFALTFIYRLLVDKYNMAFWLLVCFSVGFVGLIMGLRRERKRKIYPQKQAY</sequence>
<feature type="transmembrane region" description="Helical" evidence="1">
    <location>
        <begin position="178"/>
        <end position="197"/>
    </location>
</feature>
<accession>A0AAU7MTJ8</accession>
<evidence type="ECO:0008006" key="3">
    <source>
        <dbReference type="Google" id="ProtNLM"/>
    </source>
</evidence>
<feature type="transmembrane region" description="Helical" evidence="1">
    <location>
        <begin position="87"/>
        <end position="107"/>
    </location>
</feature>